<organism evidence="2 3">
    <name type="scientific">Botryobasidium botryosum (strain FD-172 SS1)</name>
    <dbReference type="NCBI Taxonomy" id="930990"/>
    <lineage>
        <taxon>Eukaryota</taxon>
        <taxon>Fungi</taxon>
        <taxon>Dikarya</taxon>
        <taxon>Basidiomycota</taxon>
        <taxon>Agaricomycotina</taxon>
        <taxon>Agaricomycetes</taxon>
        <taxon>Cantharellales</taxon>
        <taxon>Botryobasidiaceae</taxon>
        <taxon>Botryobasidium</taxon>
    </lineage>
</organism>
<evidence type="ECO:0000313" key="2">
    <source>
        <dbReference type="EMBL" id="KDQ16925.1"/>
    </source>
</evidence>
<gene>
    <name evidence="2" type="ORF">BOTBODRAFT_43096</name>
</gene>
<dbReference type="EMBL" id="KL198025">
    <property type="protein sequence ID" value="KDQ16925.1"/>
    <property type="molecule type" value="Genomic_DNA"/>
</dbReference>
<dbReference type="InParanoid" id="A0A067MQF1"/>
<dbReference type="Proteomes" id="UP000027195">
    <property type="component" value="Unassembled WGS sequence"/>
</dbReference>
<name>A0A067MQF1_BOTB1</name>
<keyword evidence="3" id="KW-1185">Reference proteome</keyword>
<evidence type="ECO:0000313" key="3">
    <source>
        <dbReference type="Proteomes" id="UP000027195"/>
    </source>
</evidence>
<dbReference type="AlphaFoldDB" id="A0A067MQF1"/>
<feature type="compositionally biased region" description="Basic and acidic residues" evidence="1">
    <location>
        <begin position="117"/>
        <end position="134"/>
    </location>
</feature>
<proteinExistence type="predicted"/>
<evidence type="ECO:0000256" key="1">
    <source>
        <dbReference type="SAM" id="MobiDB-lite"/>
    </source>
</evidence>
<accession>A0A067MQF1</accession>
<sequence length="151" mass="16380">MAALGTNTGAFTLTGSVPISAVGDWMVNLLGLIFRILVIFLDTKVSALRVENQDAQARLFSAGIWVPCLDEGAGKLTAPLSELQRTSHVQKVLPLIIFTAMAFHPELWFNGTTAAEQGREDQSSASPKVEKEYVENVGDDEDSDLQASPRF</sequence>
<reference evidence="3" key="1">
    <citation type="journal article" date="2014" name="Proc. Natl. Acad. Sci. U.S.A.">
        <title>Extensive sampling of basidiomycete genomes demonstrates inadequacy of the white-rot/brown-rot paradigm for wood decay fungi.</title>
        <authorList>
            <person name="Riley R."/>
            <person name="Salamov A.A."/>
            <person name="Brown D.W."/>
            <person name="Nagy L.G."/>
            <person name="Floudas D."/>
            <person name="Held B.W."/>
            <person name="Levasseur A."/>
            <person name="Lombard V."/>
            <person name="Morin E."/>
            <person name="Otillar R."/>
            <person name="Lindquist E.A."/>
            <person name="Sun H."/>
            <person name="LaButti K.M."/>
            <person name="Schmutz J."/>
            <person name="Jabbour D."/>
            <person name="Luo H."/>
            <person name="Baker S.E."/>
            <person name="Pisabarro A.G."/>
            <person name="Walton J.D."/>
            <person name="Blanchette R.A."/>
            <person name="Henrissat B."/>
            <person name="Martin F."/>
            <person name="Cullen D."/>
            <person name="Hibbett D.S."/>
            <person name="Grigoriev I.V."/>
        </authorList>
    </citation>
    <scope>NUCLEOTIDE SEQUENCE [LARGE SCALE GENOMIC DNA]</scope>
    <source>
        <strain evidence="3">FD-172 SS1</strain>
    </source>
</reference>
<protein>
    <submittedName>
        <fullName evidence="2">Uncharacterized protein</fullName>
    </submittedName>
</protein>
<feature type="region of interest" description="Disordered" evidence="1">
    <location>
        <begin position="114"/>
        <end position="151"/>
    </location>
</feature>
<dbReference type="HOGENOM" id="CLU_1731151_0_0_1"/>